<sequence>MVLRRTGAVVGLCFAVSTAGAQDLPPPQPGDAVEMIELMLGRVPSRHDSPLAAMHGLADLYGRGLEQARSGTPGAAGLWLLLGDVALRSTDAGLTQSYAADMLPLYRQQPDAILLVLTDAPWLAPSTCHHLSAYFGSEDRPEDGRAPFLASETPRIAKALPDPVASACLEALATPR</sequence>
<name>A0A9Q2RWP2_9RHOB</name>
<evidence type="ECO:0000313" key="5">
    <source>
        <dbReference type="Proteomes" id="UP000809440"/>
    </source>
</evidence>
<protein>
    <submittedName>
        <fullName evidence="2">Uncharacterized protein</fullName>
    </submittedName>
</protein>
<keyword evidence="5" id="KW-1185">Reference proteome</keyword>
<organism evidence="2 4">
    <name type="scientific">Marivita cryptomonadis</name>
    <dbReference type="NCBI Taxonomy" id="505252"/>
    <lineage>
        <taxon>Bacteria</taxon>
        <taxon>Pseudomonadati</taxon>
        <taxon>Pseudomonadota</taxon>
        <taxon>Alphaproteobacteria</taxon>
        <taxon>Rhodobacterales</taxon>
        <taxon>Roseobacteraceae</taxon>
        <taxon>Marivita</taxon>
    </lineage>
</organism>
<dbReference type="EMBL" id="JAFBXE010000004">
    <property type="protein sequence ID" value="MBM2412060.1"/>
    <property type="molecule type" value="Genomic_DNA"/>
</dbReference>
<gene>
    <name evidence="2" type="ORF">JQX41_07100</name>
    <name evidence="3" type="ORF">JQX48_07105</name>
</gene>
<accession>A0A9Q2RWP2</accession>
<evidence type="ECO:0000256" key="1">
    <source>
        <dbReference type="SAM" id="SignalP"/>
    </source>
</evidence>
<comment type="caution">
    <text evidence="2">The sequence shown here is derived from an EMBL/GenBank/DDBJ whole genome shotgun (WGS) entry which is preliminary data.</text>
</comment>
<evidence type="ECO:0000313" key="2">
    <source>
        <dbReference type="EMBL" id="MBM2412060.1"/>
    </source>
</evidence>
<dbReference type="AlphaFoldDB" id="A0A9Q2RWP2"/>
<keyword evidence="1" id="KW-0732">Signal</keyword>
<reference evidence="2 5" key="1">
    <citation type="submission" date="2021-01" db="EMBL/GenBank/DDBJ databases">
        <title>Diatom-associated Roseobacters Show Island Model of Population Structure.</title>
        <authorList>
            <person name="Qu L."/>
            <person name="Feng X."/>
            <person name="Chen Y."/>
            <person name="Li L."/>
            <person name="Wang X."/>
            <person name="Hu Z."/>
            <person name="Wang H."/>
            <person name="Luo H."/>
        </authorList>
    </citation>
    <scope>NUCLEOTIDE SEQUENCE</scope>
    <source>
        <strain evidence="3 5">CC28-63</strain>
        <strain evidence="2">CC28-69</strain>
    </source>
</reference>
<evidence type="ECO:0000313" key="4">
    <source>
        <dbReference type="Proteomes" id="UP000755667"/>
    </source>
</evidence>
<proteinExistence type="predicted"/>
<dbReference type="RefSeq" id="WP_138488207.1">
    <property type="nucleotide sequence ID" value="NZ_JAFBWU010000004.1"/>
</dbReference>
<evidence type="ECO:0000313" key="3">
    <source>
        <dbReference type="EMBL" id="MBM2416728.1"/>
    </source>
</evidence>
<dbReference type="Proteomes" id="UP000755667">
    <property type="component" value="Unassembled WGS sequence"/>
</dbReference>
<feature type="signal peptide" evidence="1">
    <location>
        <begin position="1"/>
        <end position="21"/>
    </location>
</feature>
<feature type="chain" id="PRO_5040207652" evidence="1">
    <location>
        <begin position="22"/>
        <end position="176"/>
    </location>
</feature>
<dbReference type="EMBL" id="JAFBXF010000004">
    <property type="protein sequence ID" value="MBM2416728.1"/>
    <property type="molecule type" value="Genomic_DNA"/>
</dbReference>
<dbReference type="Proteomes" id="UP000809440">
    <property type="component" value="Unassembled WGS sequence"/>
</dbReference>